<dbReference type="InterPro" id="IPR005574">
    <property type="entry name" value="Rpb4/RPC9"/>
</dbReference>
<dbReference type="PANTHER" id="PTHR33428">
    <property type="entry name" value="CHLOROPHYLLASE-2, CHLOROPLASTIC"/>
    <property type="match status" value="1"/>
</dbReference>
<name>A0A4S4D4Z6_CAMSN</name>
<evidence type="ECO:0000256" key="6">
    <source>
        <dbReference type="ARBA" id="ARBA00022490"/>
    </source>
</evidence>
<evidence type="ECO:0000256" key="2">
    <source>
        <dbReference type="ARBA" id="ARBA00004514"/>
    </source>
</evidence>
<evidence type="ECO:0000313" key="14">
    <source>
        <dbReference type="Proteomes" id="UP000306102"/>
    </source>
</evidence>
<dbReference type="SUPFAM" id="SSF53474">
    <property type="entry name" value="alpha/beta-Hydrolases"/>
    <property type="match status" value="1"/>
</dbReference>
<dbReference type="Gene3D" id="3.40.50.1820">
    <property type="entry name" value="alpha/beta hydrolase"/>
    <property type="match status" value="1"/>
</dbReference>
<protein>
    <recommendedName>
        <fullName evidence="5">chlorophyllase</fullName>
        <ecNumber evidence="5">3.1.1.14</ecNumber>
    </recommendedName>
</protein>
<dbReference type="GO" id="GO:0000166">
    <property type="term" value="F:nucleotide binding"/>
    <property type="evidence" value="ECO:0007669"/>
    <property type="project" value="InterPro"/>
</dbReference>
<feature type="domain" description="RNA polymerase Rpb4/RPC9 core" evidence="12">
    <location>
        <begin position="334"/>
        <end position="432"/>
    </location>
</feature>
<dbReference type="Gene3D" id="1.20.1250.40">
    <property type="match status" value="1"/>
</dbReference>
<accession>A0A4S4D4Z6</accession>
<feature type="region of interest" description="Disordered" evidence="11">
    <location>
        <begin position="429"/>
        <end position="458"/>
    </location>
</feature>
<dbReference type="PANTHER" id="PTHR33428:SF2">
    <property type="entry name" value="CHLOROPHYLLASE-2"/>
    <property type="match status" value="1"/>
</dbReference>
<evidence type="ECO:0000256" key="4">
    <source>
        <dbReference type="ARBA" id="ARBA00010701"/>
    </source>
</evidence>
<dbReference type="EC" id="3.1.1.14" evidence="5"/>
<comment type="similarity">
    <text evidence="4">Belongs to the AB hydrolase superfamily. Lipase family.</text>
</comment>
<dbReference type="UniPathway" id="UPA00674"/>
<evidence type="ECO:0000256" key="8">
    <source>
        <dbReference type="ARBA" id="ARBA00022817"/>
    </source>
</evidence>
<evidence type="ECO:0000256" key="10">
    <source>
        <dbReference type="ARBA" id="ARBA00053022"/>
    </source>
</evidence>
<keyword evidence="7" id="KW-0378">Hydrolase</keyword>
<keyword evidence="8" id="KW-0881">Chlorophyll catabolism</keyword>
<comment type="pathway">
    <text evidence="3">Porphyrin-containing compound metabolism; chlorophyll degradation.</text>
</comment>
<comment type="subcellular location">
    <subcellularLocation>
        <location evidence="2">Cytoplasm</location>
        <location evidence="2">Cytosol</location>
    </subcellularLocation>
    <subcellularLocation>
        <location evidence="1">Nucleus</location>
    </subcellularLocation>
</comment>
<dbReference type="SUPFAM" id="SSF47819">
    <property type="entry name" value="HRDC-like"/>
    <property type="match status" value="1"/>
</dbReference>
<dbReference type="GO" id="GO:0047746">
    <property type="term" value="F:chlorophyllase activity"/>
    <property type="evidence" value="ECO:0007669"/>
    <property type="project" value="UniProtKB-EC"/>
</dbReference>
<gene>
    <name evidence="13" type="ORF">TEA_007304</name>
</gene>
<dbReference type="GO" id="GO:0030880">
    <property type="term" value="C:RNA polymerase complex"/>
    <property type="evidence" value="ECO:0007669"/>
    <property type="project" value="InterPro"/>
</dbReference>
<dbReference type="InterPro" id="IPR029058">
    <property type="entry name" value="AB_hydrolase_fold"/>
</dbReference>
<dbReference type="InterPro" id="IPR010997">
    <property type="entry name" value="HRDC-like_sf"/>
</dbReference>
<reference evidence="13 14" key="1">
    <citation type="journal article" date="2018" name="Proc. Natl. Acad. Sci. U.S.A.">
        <title>Draft genome sequence of Camellia sinensis var. sinensis provides insights into the evolution of the tea genome and tea quality.</title>
        <authorList>
            <person name="Wei C."/>
            <person name="Yang H."/>
            <person name="Wang S."/>
            <person name="Zhao J."/>
            <person name="Liu C."/>
            <person name="Gao L."/>
            <person name="Xia E."/>
            <person name="Lu Y."/>
            <person name="Tai Y."/>
            <person name="She G."/>
            <person name="Sun J."/>
            <person name="Cao H."/>
            <person name="Tong W."/>
            <person name="Gao Q."/>
            <person name="Li Y."/>
            <person name="Deng W."/>
            <person name="Jiang X."/>
            <person name="Wang W."/>
            <person name="Chen Q."/>
            <person name="Zhang S."/>
            <person name="Li H."/>
            <person name="Wu J."/>
            <person name="Wang P."/>
            <person name="Li P."/>
            <person name="Shi C."/>
            <person name="Zheng F."/>
            <person name="Jian J."/>
            <person name="Huang B."/>
            <person name="Shan D."/>
            <person name="Shi M."/>
            <person name="Fang C."/>
            <person name="Yue Y."/>
            <person name="Li F."/>
            <person name="Li D."/>
            <person name="Wei S."/>
            <person name="Han B."/>
            <person name="Jiang C."/>
            <person name="Yin Y."/>
            <person name="Xia T."/>
            <person name="Zhang Z."/>
            <person name="Bennetzen J.L."/>
            <person name="Zhao S."/>
            <person name="Wan X."/>
        </authorList>
    </citation>
    <scope>NUCLEOTIDE SEQUENCE [LARGE SCALE GENOMIC DNA]</scope>
    <source>
        <strain evidence="14">cv. Shuchazao</strain>
        <tissue evidence="13">Leaf</tissue>
    </source>
</reference>
<dbReference type="GO" id="GO:0015996">
    <property type="term" value="P:chlorophyll catabolic process"/>
    <property type="evidence" value="ECO:0007669"/>
    <property type="project" value="UniProtKB-UniPathway"/>
</dbReference>
<sequence>MSPSSSSPSSTPTITTPTTTNVFDVGKYTTLLLSAEPNTCTTKSSLSLPPPKPLLIATPDAAGEFPLLLLLHGYLLYNSFYSQLIRHIASHGFIVIAPQLYTVAGPDSTDEIKSAAAITDWLPSGLHKVLPTHVQPNLTKIGLSGHSRGGKAAFALALGKVTTPSLKFSALIGIDPVDGMDKGKQTPPPVLTYIPHSFNLDMAVLVIGSGLGEVKKNPLFPPCAPKGINHEDFYKECCEPACYFVAKDYGHVDMLDDETKGIRGKTSYCLCKNGKSREPMRRFVGGVMVAFMKAYLEACGRATERYRHSPPPPATVASATVKVCIKLTPSRGYLEIDNVSKLVGLDLCFLGDEDVFDYLEQSAACNQTRERITEFLEKCKKYNLAKAEILNIVNIRPSSVVEIDPIIEECESRLGDSVEELVELVAEVLPAPPTQTESDNAGVEDKQEIPDGQQMDTS</sequence>
<evidence type="ECO:0000256" key="11">
    <source>
        <dbReference type="SAM" id="MobiDB-lite"/>
    </source>
</evidence>
<dbReference type="Proteomes" id="UP000306102">
    <property type="component" value="Unassembled WGS sequence"/>
</dbReference>
<keyword evidence="9" id="KW-0539">Nucleus</keyword>
<evidence type="ECO:0000256" key="1">
    <source>
        <dbReference type="ARBA" id="ARBA00004123"/>
    </source>
</evidence>
<dbReference type="SMART" id="SM00657">
    <property type="entry name" value="RPOL4c"/>
    <property type="match status" value="1"/>
</dbReference>
<dbReference type="AlphaFoldDB" id="A0A4S4D4Z6"/>
<dbReference type="Pfam" id="PF03874">
    <property type="entry name" value="RNA_pol_Rpb4"/>
    <property type="match status" value="1"/>
</dbReference>
<evidence type="ECO:0000256" key="3">
    <source>
        <dbReference type="ARBA" id="ARBA00005212"/>
    </source>
</evidence>
<dbReference type="EMBL" id="SDRB02012552">
    <property type="protein sequence ID" value="THF97429.1"/>
    <property type="molecule type" value="Genomic_DNA"/>
</dbReference>
<evidence type="ECO:0000256" key="5">
    <source>
        <dbReference type="ARBA" id="ARBA00013226"/>
    </source>
</evidence>
<dbReference type="GO" id="GO:0005634">
    <property type="term" value="C:nucleus"/>
    <property type="evidence" value="ECO:0007669"/>
    <property type="project" value="UniProtKB-SubCell"/>
</dbReference>
<dbReference type="FunFam" id="3.40.50.1820:FF:000159">
    <property type="entry name" value="Chlorophyllase-2, chloroplastic"/>
    <property type="match status" value="1"/>
</dbReference>
<organism evidence="13 14">
    <name type="scientific">Camellia sinensis var. sinensis</name>
    <name type="common">China tea</name>
    <dbReference type="NCBI Taxonomy" id="542762"/>
    <lineage>
        <taxon>Eukaryota</taxon>
        <taxon>Viridiplantae</taxon>
        <taxon>Streptophyta</taxon>
        <taxon>Embryophyta</taxon>
        <taxon>Tracheophyta</taxon>
        <taxon>Spermatophyta</taxon>
        <taxon>Magnoliopsida</taxon>
        <taxon>eudicotyledons</taxon>
        <taxon>Gunneridae</taxon>
        <taxon>Pentapetalae</taxon>
        <taxon>asterids</taxon>
        <taxon>Ericales</taxon>
        <taxon>Theaceae</taxon>
        <taxon>Camellia</taxon>
    </lineage>
</organism>
<evidence type="ECO:0000313" key="13">
    <source>
        <dbReference type="EMBL" id="THF97429.1"/>
    </source>
</evidence>
<dbReference type="InterPro" id="IPR017395">
    <property type="entry name" value="Chlorophyllase-like"/>
</dbReference>
<evidence type="ECO:0000259" key="12">
    <source>
        <dbReference type="SMART" id="SM00657"/>
    </source>
</evidence>
<evidence type="ECO:0000256" key="7">
    <source>
        <dbReference type="ARBA" id="ARBA00022801"/>
    </source>
</evidence>
<dbReference type="GO" id="GO:0006352">
    <property type="term" value="P:DNA-templated transcription initiation"/>
    <property type="evidence" value="ECO:0007669"/>
    <property type="project" value="InterPro"/>
</dbReference>
<evidence type="ECO:0000256" key="9">
    <source>
        <dbReference type="ARBA" id="ARBA00023242"/>
    </source>
</evidence>
<keyword evidence="6" id="KW-0963">Cytoplasm</keyword>
<dbReference type="Pfam" id="PF07224">
    <property type="entry name" value="Chlorophyllase"/>
    <property type="match status" value="1"/>
</dbReference>
<dbReference type="InterPro" id="IPR006590">
    <property type="entry name" value="RNA_pol_Rpb4/RPC9_core"/>
</dbReference>
<dbReference type="InterPro" id="IPR038324">
    <property type="entry name" value="Rpb4/RPC9_sf"/>
</dbReference>
<dbReference type="STRING" id="542762.A0A4S4D4Z6"/>
<dbReference type="GO" id="GO:0005829">
    <property type="term" value="C:cytosol"/>
    <property type="evidence" value="ECO:0007669"/>
    <property type="project" value="UniProtKB-SubCell"/>
</dbReference>
<keyword evidence="14" id="KW-1185">Reference proteome</keyword>
<comment type="caution">
    <text evidence="13">The sequence shown here is derived from an EMBL/GenBank/DDBJ whole genome shotgun (WGS) entry which is preliminary data.</text>
</comment>
<comment type="catalytic activity">
    <reaction evidence="10">
        <text>a chlorophyll + H2O = a chlorophyllide + phytol + H(+)</text>
        <dbReference type="Rhea" id="RHEA:19605"/>
        <dbReference type="ChEBI" id="CHEBI:15377"/>
        <dbReference type="ChEBI" id="CHEBI:15378"/>
        <dbReference type="ChEBI" id="CHEBI:17327"/>
        <dbReference type="ChEBI" id="CHEBI:139291"/>
        <dbReference type="ChEBI" id="CHEBI:139292"/>
        <dbReference type="EC" id="3.1.1.14"/>
    </reaction>
    <physiologicalReaction direction="left-to-right" evidence="10">
        <dbReference type="Rhea" id="RHEA:19606"/>
    </physiologicalReaction>
</comment>
<proteinExistence type="inferred from homology"/>